<dbReference type="Proteomes" id="UP000016649">
    <property type="component" value="Unassembled WGS sequence"/>
</dbReference>
<comment type="caution">
    <text evidence="3">The sequence shown here is derived from an EMBL/GenBank/DDBJ whole genome shotgun (WGS) entry which is preliminary data.</text>
</comment>
<organism evidence="3 4">
    <name type="scientific">Treponema lecithinolyticum ATCC 700332</name>
    <dbReference type="NCBI Taxonomy" id="1321815"/>
    <lineage>
        <taxon>Bacteria</taxon>
        <taxon>Pseudomonadati</taxon>
        <taxon>Spirochaetota</taxon>
        <taxon>Spirochaetia</taxon>
        <taxon>Spirochaetales</taxon>
        <taxon>Treponemataceae</taxon>
        <taxon>Treponema</taxon>
    </lineage>
</organism>
<evidence type="ECO:0000256" key="1">
    <source>
        <dbReference type="ARBA" id="ARBA00022679"/>
    </source>
</evidence>
<gene>
    <name evidence="3" type="ORF">HMPREF9193_02115</name>
</gene>
<dbReference type="Pfam" id="PF13649">
    <property type="entry name" value="Methyltransf_25"/>
    <property type="match status" value="1"/>
</dbReference>
<keyword evidence="1" id="KW-0808">Transferase</keyword>
<evidence type="ECO:0000259" key="2">
    <source>
        <dbReference type="Pfam" id="PF13649"/>
    </source>
</evidence>
<evidence type="ECO:0000313" key="4">
    <source>
        <dbReference type="Proteomes" id="UP000016649"/>
    </source>
</evidence>
<dbReference type="SUPFAM" id="SSF53335">
    <property type="entry name" value="S-adenosyl-L-methionine-dependent methyltransferases"/>
    <property type="match status" value="1"/>
</dbReference>
<evidence type="ECO:0000313" key="3">
    <source>
        <dbReference type="EMBL" id="ERJ91660.1"/>
    </source>
</evidence>
<feature type="domain" description="Methyltransferase" evidence="2">
    <location>
        <begin position="103"/>
        <end position="201"/>
    </location>
</feature>
<proteinExistence type="predicted"/>
<dbReference type="Gene3D" id="2.20.25.110">
    <property type="entry name" value="S-adenosyl-L-methionine-dependent methyltransferases"/>
    <property type="match status" value="1"/>
</dbReference>
<accession>A0ABN0NWM0</accession>
<name>A0ABN0NWM0_TRELE</name>
<keyword evidence="4" id="KW-1185">Reference proteome</keyword>
<protein>
    <recommendedName>
        <fullName evidence="2">Methyltransferase domain-containing protein</fullName>
    </recommendedName>
</protein>
<dbReference type="Gene3D" id="3.40.50.150">
    <property type="entry name" value="Vaccinia Virus protein VP39"/>
    <property type="match status" value="1"/>
</dbReference>
<reference evidence="3 4" key="1">
    <citation type="submission" date="2013-08" db="EMBL/GenBank/DDBJ databases">
        <authorList>
            <person name="Weinstock G."/>
            <person name="Sodergren E."/>
            <person name="Wylie T."/>
            <person name="Fulton L."/>
            <person name="Fulton R."/>
            <person name="Fronick C."/>
            <person name="O'Laughlin M."/>
            <person name="Godfrey J."/>
            <person name="Miner T."/>
            <person name="Herter B."/>
            <person name="Appelbaum E."/>
            <person name="Cordes M."/>
            <person name="Lek S."/>
            <person name="Wollam A."/>
            <person name="Pepin K.H."/>
            <person name="Palsikar V.B."/>
            <person name="Mitreva M."/>
            <person name="Wilson R.K."/>
        </authorList>
    </citation>
    <scope>NUCLEOTIDE SEQUENCE [LARGE SCALE GENOMIC DNA]</scope>
    <source>
        <strain evidence="3 4">ATCC 700332</strain>
    </source>
</reference>
<dbReference type="PANTHER" id="PTHR43861">
    <property type="entry name" value="TRANS-ACONITATE 2-METHYLTRANSFERASE-RELATED"/>
    <property type="match status" value="1"/>
</dbReference>
<dbReference type="InterPro" id="IPR029063">
    <property type="entry name" value="SAM-dependent_MTases_sf"/>
</dbReference>
<dbReference type="EMBL" id="AWVH01000044">
    <property type="protein sequence ID" value="ERJ91660.1"/>
    <property type="molecule type" value="Genomic_DNA"/>
</dbReference>
<dbReference type="InterPro" id="IPR041698">
    <property type="entry name" value="Methyltransf_25"/>
</dbReference>
<sequence length="298" mass="34518">MVIRSAGQRHTQQSMRNKRYLAAKNLFFTITQVRCSEKNKSMIVFVHLLKAEVFGKYIKVNSGRNMEHLQNIIEYYDELYPVSEEQKVFFSNLLKQYAMPAKILRTGCASGLFEHTLARQGHDVTGIDAAHEFIDTATRRRRMPNTAVRFFQMTTSEIGRFLGKSFYNCITCLEGALYFIHDPVLLRKFFYDCKATLAPNGCMIIHLPNIKESRQSVRIKLISSLKTNDENGTTLLTQELERDDSRRIPVRTDVPVYIPQSEEIAQYAKEAGFTSIEYFKDWNTESCPPEQALLWMLR</sequence>